<dbReference type="Proteomes" id="UP001066276">
    <property type="component" value="Chromosome 1_2"/>
</dbReference>
<evidence type="ECO:0000313" key="2">
    <source>
        <dbReference type="Proteomes" id="UP001066276"/>
    </source>
</evidence>
<sequence>MVGTLLGQSDAIHWLIGRDKPAHNGNIFLEVADWIWRRYVMSTGRIPAYSSRIPLLAIPGLHNITRQFKLANWVDKVINAIGDIFKEGHFLAYEALADRFKLGKGEFLA</sequence>
<accession>A0AAV7W0Z0</accession>
<gene>
    <name evidence="1" type="ORF">NDU88_001936</name>
</gene>
<dbReference type="AlphaFoldDB" id="A0AAV7W0Z0"/>
<keyword evidence="2" id="KW-1185">Reference proteome</keyword>
<comment type="caution">
    <text evidence="1">The sequence shown here is derived from an EMBL/GenBank/DDBJ whole genome shotgun (WGS) entry which is preliminary data.</text>
</comment>
<reference evidence="1" key="1">
    <citation type="journal article" date="2022" name="bioRxiv">
        <title>Sequencing and chromosome-scale assembly of the giantPleurodeles waltlgenome.</title>
        <authorList>
            <person name="Brown T."/>
            <person name="Elewa A."/>
            <person name="Iarovenko S."/>
            <person name="Subramanian E."/>
            <person name="Araus A.J."/>
            <person name="Petzold A."/>
            <person name="Susuki M."/>
            <person name="Suzuki K.-i.T."/>
            <person name="Hayashi T."/>
            <person name="Toyoda A."/>
            <person name="Oliveira C."/>
            <person name="Osipova E."/>
            <person name="Leigh N.D."/>
            <person name="Simon A."/>
            <person name="Yun M.H."/>
        </authorList>
    </citation>
    <scope>NUCLEOTIDE SEQUENCE</scope>
    <source>
        <strain evidence="1">20211129_DDA</strain>
        <tissue evidence="1">Liver</tissue>
    </source>
</reference>
<organism evidence="1 2">
    <name type="scientific">Pleurodeles waltl</name>
    <name type="common">Iberian ribbed newt</name>
    <dbReference type="NCBI Taxonomy" id="8319"/>
    <lineage>
        <taxon>Eukaryota</taxon>
        <taxon>Metazoa</taxon>
        <taxon>Chordata</taxon>
        <taxon>Craniata</taxon>
        <taxon>Vertebrata</taxon>
        <taxon>Euteleostomi</taxon>
        <taxon>Amphibia</taxon>
        <taxon>Batrachia</taxon>
        <taxon>Caudata</taxon>
        <taxon>Salamandroidea</taxon>
        <taxon>Salamandridae</taxon>
        <taxon>Pleurodelinae</taxon>
        <taxon>Pleurodeles</taxon>
    </lineage>
</organism>
<name>A0AAV7W0Z0_PLEWA</name>
<dbReference type="EMBL" id="JANPWB010000002">
    <property type="protein sequence ID" value="KAJ1206532.1"/>
    <property type="molecule type" value="Genomic_DNA"/>
</dbReference>
<proteinExistence type="predicted"/>
<protein>
    <submittedName>
        <fullName evidence="1">Uncharacterized protein</fullName>
    </submittedName>
</protein>
<evidence type="ECO:0000313" key="1">
    <source>
        <dbReference type="EMBL" id="KAJ1206532.1"/>
    </source>
</evidence>